<dbReference type="GO" id="GO:0016787">
    <property type="term" value="F:hydrolase activity"/>
    <property type="evidence" value="ECO:0007669"/>
    <property type="project" value="UniProtKB-KW"/>
</dbReference>
<dbReference type="Pfam" id="PF04231">
    <property type="entry name" value="Endonuclease_1"/>
    <property type="match status" value="1"/>
</dbReference>
<reference evidence="6" key="1">
    <citation type="submission" date="2020-10" db="EMBL/GenBank/DDBJ databases">
        <authorList>
            <person name="Lu T."/>
            <person name="Wang Q."/>
            <person name="Han X."/>
        </authorList>
    </citation>
    <scope>NUCLEOTIDE SEQUENCE</scope>
    <source>
        <strain evidence="6">WQ 117</strain>
    </source>
</reference>
<dbReference type="InterPro" id="IPR007346">
    <property type="entry name" value="Endonuclease-I"/>
</dbReference>
<dbReference type="GO" id="GO:0004519">
    <property type="term" value="F:endonuclease activity"/>
    <property type="evidence" value="ECO:0007669"/>
    <property type="project" value="UniProtKB-KW"/>
</dbReference>
<evidence type="ECO:0000256" key="3">
    <source>
        <dbReference type="ARBA" id="ARBA00022729"/>
    </source>
</evidence>
<gene>
    <name evidence="6" type="ORF">IM532_00095</name>
</gene>
<keyword evidence="4" id="KW-0378">Hydrolase</keyword>
<dbReference type="RefSeq" id="WP_194181406.1">
    <property type="nucleotide sequence ID" value="NZ_JADGIK010000001.1"/>
</dbReference>
<evidence type="ECO:0000256" key="4">
    <source>
        <dbReference type="ARBA" id="ARBA00022801"/>
    </source>
</evidence>
<protein>
    <submittedName>
        <fullName evidence="6">Endonuclease</fullName>
    </submittedName>
</protein>
<dbReference type="SUPFAM" id="SSF54060">
    <property type="entry name" value="His-Me finger endonucleases"/>
    <property type="match status" value="1"/>
</dbReference>
<comment type="similarity">
    <text evidence="1">Belongs to the EndA/NucM nuclease family.</text>
</comment>
<evidence type="ECO:0000313" key="6">
    <source>
        <dbReference type="EMBL" id="MBF0595871.1"/>
    </source>
</evidence>
<feature type="signal peptide" evidence="5">
    <location>
        <begin position="1"/>
        <end position="19"/>
    </location>
</feature>
<dbReference type="EMBL" id="JADGIK010000001">
    <property type="protein sequence ID" value="MBF0595871.1"/>
    <property type="molecule type" value="Genomic_DNA"/>
</dbReference>
<proteinExistence type="inferred from homology"/>
<dbReference type="PANTHER" id="PTHR33607:SF2">
    <property type="entry name" value="ENDONUCLEASE-1"/>
    <property type="match status" value="1"/>
</dbReference>
<dbReference type="InterPro" id="IPR044925">
    <property type="entry name" value="His-Me_finger_sf"/>
</dbReference>
<sequence>MRKILLNITLTSLCSLAFGQVPNGYYDSATGDGFELKTQLYHIIKNHTTKTYANLWGLYTGNPSAFNDNWYDSTDTNKIMDIYSEKPQGQDAYTFIPGTNQCGGSGGNEGTCYNREHLIPQSVFNQNSPMVSDPFHIWPTDYQVNNRRANYPFGVVKNPTWTSTNGSKLGPNNNSGYSEGYSGVVFEPIDEFKGDIARAYFYFATRYQENGIQNWNYPMFNGTKDLVFTTTFLKILMNWHTNDPVSPREIALNNTIYTFQNNRNPFIDYPEYAQKIWGYNLSNSDFEHQERNEINVYKSGPNTISVISNNDNKIIEIHIFNINGQFINKIANVKLNNKVDISLNNKGTYIFKIIGKSMEINKKVVL</sequence>
<evidence type="ECO:0000256" key="1">
    <source>
        <dbReference type="ARBA" id="ARBA00006429"/>
    </source>
</evidence>
<dbReference type="InterPro" id="IPR026444">
    <property type="entry name" value="Secre_tail"/>
</dbReference>
<evidence type="ECO:0000256" key="5">
    <source>
        <dbReference type="SAM" id="SignalP"/>
    </source>
</evidence>
<evidence type="ECO:0000313" key="7">
    <source>
        <dbReference type="Proteomes" id="UP000608754"/>
    </source>
</evidence>
<comment type="caution">
    <text evidence="6">The sequence shown here is derived from an EMBL/GenBank/DDBJ whole genome shotgun (WGS) entry which is preliminary data.</text>
</comment>
<dbReference type="NCBIfam" id="TIGR04183">
    <property type="entry name" value="Por_Secre_tail"/>
    <property type="match status" value="1"/>
</dbReference>
<keyword evidence="3 5" id="KW-0732">Signal</keyword>
<evidence type="ECO:0000256" key="2">
    <source>
        <dbReference type="ARBA" id="ARBA00022722"/>
    </source>
</evidence>
<accession>A0A8J7FSE7</accession>
<dbReference type="Proteomes" id="UP000608754">
    <property type="component" value="Unassembled WGS sequence"/>
</dbReference>
<keyword evidence="6" id="KW-0255">Endonuclease</keyword>
<name>A0A8J7FSE7_9FLAO</name>
<feature type="chain" id="PRO_5035212555" evidence="5">
    <location>
        <begin position="20"/>
        <end position="366"/>
    </location>
</feature>
<keyword evidence="2" id="KW-0540">Nuclease</keyword>
<dbReference type="PANTHER" id="PTHR33607">
    <property type="entry name" value="ENDONUCLEASE-1"/>
    <property type="match status" value="1"/>
</dbReference>
<dbReference type="AlphaFoldDB" id="A0A8J7FSE7"/>
<keyword evidence="7" id="KW-1185">Reference proteome</keyword>
<organism evidence="6 7">
    <name type="scientific">Faecalibacter rhinopitheci</name>
    <dbReference type="NCBI Taxonomy" id="2779678"/>
    <lineage>
        <taxon>Bacteria</taxon>
        <taxon>Pseudomonadati</taxon>
        <taxon>Bacteroidota</taxon>
        <taxon>Flavobacteriia</taxon>
        <taxon>Flavobacteriales</taxon>
        <taxon>Weeksellaceae</taxon>
        <taxon>Faecalibacter</taxon>
    </lineage>
</organism>